<keyword evidence="3" id="KW-0969">Cilium</keyword>
<dbReference type="SUPFAM" id="SSF47391">
    <property type="entry name" value="Dimerization-anchoring domain of cAMP-dependent PK regulatory subunit"/>
    <property type="match status" value="1"/>
</dbReference>
<evidence type="ECO:0000256" key="1">
    <source>
        <dbReference type="ARBA" id="ARBA00004230"/>
    </source>
</evidence>
<feature type="region of interest" description="Disordered" evidence="6">
    <location>
        <begin position="347"/>
        <end position="369"/>
    </location>
</feature>
<keyword evidence="4" id="KW-0966">Cell projection</keyword>
<accession>A0ABD2W9D8</accession>
<comment type="similarity">
    <text evidence="5">Belongs to the ropporin family.</text>
</comment>
<comment type="caution">
    <text evidence="7">The sequence shown here is derived from an EMBL/GenBank/DDBJ whole genome shotgun (WGS) entry which is preliminary data.</text>
</comment>
<evidence type="ECO:0000256" key="6">
    <source>
        <dbReference type="SAM" id="MobiDB-lite"/>
    </source>
</evidence>
<dbReference type="PANTHER" id="PTHR14952">
    <property type="entry name" value="ROPPORIN-1-LIKE PROTEIN"/>
    <property type="match status" value="1"/>
</dbReference>
<dbReference type="Proteomes" id="UP001627154">
    <property type="component" value="Unassembled WGS sequence"/>
</dbReference>
<gene>
    <name evidence="7" type="ORF">TKK_015514</name>
</gene>
<sequence>MPLSETTYCIEQITVPPKLPAILKQFCKSAIRTQPYDLLKWSSAYFRALADGEEPPAKLRLEFPPEYNAAHSLTFGYLKVLLRLLGPDLNKSVAVDTVLQRWDSLCLDPRDAELILGIGKFSCACVVKKFLAIGLGLLSRSLTETMSKVCELFTNEPEGGSALIPYSLFMEIYGYLAGLRCDGSERVSTATCSSTSEDICICSYDMSSSAPSEAGSAAPPTSQDEQLQDVPEPAHDAAAAPTSFASQDTERDLDLDFHDDFESAIAMESFGEDGEHSYLHEAPSSIRSAYERHEEEKLYEQEKSYLEEDVISRKSSVGSTKSKTIVEIKSTESLTKYERTSMTNVVPESRESLKRQSAKVPTPSASSTSTRTIDKFYPYVPGIGRRLLAQEVANVAIWLSDCSRRQAGMVGPRNIRHIECPPLEGALACDATDYSYRND</sequence>
<proteinExistence type="inferred from homology"/>
<dbReference type="PANTHER" id="PTHR14952:SF9">
    <property type="entry name" value="EF-HAND DOMAIN-CONTAINING PROTEIN"/>
    <property type="match status" value="1"/>
</dbReference>
<dbReference type="GO" id="GO:0031514">
    <property type="term" value="C:motile cilium"/>
    <property type="evidence" value="ECO:0007669"/>
    <property type="project" value="UniProtKB-SubCell"/>
</dbReference>
<evidence type="ECO:0000256" key="3">
    <source>
        <dbReference type="ARBA" id="ARBA00023069"/>
    </source>
</evidence>
<feature type="compositionally biased region" description="Low complexity" evidence="6">
    <location>
        <begin position="211"/>
        <end position="222"/>
    </location>
</feature>
<keyword evidence="8" id="KW-1185">Reference proteome</keyword>
<protein>
    <recommendedName>
        <fullName evidence="9">Ropporin-1-like protein</fullName>
    </recommendedName>
</protein>
<evidence type="ECO:0000313" key="7">
    <source>
        <dbReference type="EMBL" id="KAL3389265.1"/>
    </source>
</evidence>
<comment type="subcellular location">
    <subcellularLocation>
        <location evidence="1">Cell projection</location>
        <location evidence="1">Cilium</location>
        <location evidence="1">Flagellum</location>
    </subcellularLocation>
</comment>
<dbReference type="AlphaFoldDB" id="A0ABD2W9D8"/>
<evidence type="ECO:0008006" key="9">
    <source>
        <dbReference type="Google" id="ProtNLM"/>
    </source>
</evidence>
<reference evidence="7 8" key="1">
    <citation type="journal article" date="2024" name="bioRxiv">
        <title>A reference genome for Trichogramma kaykai: A tiny desert-dwelling parasitoid wasp with competing sex-ratio distorters.</title>
        <authorList>
            <person name="Culotta J."/>
            <person name="Lindsey A.R."/>
        </authorList>
    </citation>
    <scope>NUCLEOTIDE SEQUENCE [LARGE SCALE GENOMIC DNA]</scope>
    <source>
        <strain evidence="7 8">KSX58</strain>
    </source>
</reference>
<dbReference type="CDD" id="cd23019">
    <property type="entry name" value="DD_ROP"/>
    <property type="match status" value="1"/>
</dbReference>
<keyword evidence="2" id="KW-0282">Flagellum</keyword>
<evidence type="ECO:0000256" key="5">
    <source>
        <dbReference type="ARBA" id="ARBA00035651"/>
    </source>
</evidence>
<evidence type="ECO:0000256" key="4">
    <source>
        <dbReference type="ARBA" id="ARBA00023273"/>
    </source>
</evidence>
<dbReference type="Gene3D" id="1.20.890.10">
    <property type="entry name" value="cAMP-dependent protein kinase regulatory subunit, dimerization-anchoring domain"/>
    <property type="match status" value="1"/>
</dbReference>
<evidence type="ECO:0000256" key="2">
    <source>
        <dbReference type="ARBA" id="ARBA00022846"/>
    </source>
</evidence>
<dbReference type="InterPro" id="IPR047844">
    <property type="entry name" value="ROP_DD"/>
</dbReference>
<dbReference type="EMBL" id="JBJJXI010000123">
    <property type="protein sequence ID" value="KAL3389265.1"/>
    <property type="molecule type" value="Genomic_DNA"/>
</dbReference>
<evidence type="ECO:0000313" key="8">
    <source>
        <dbReference type="Proteomes" id="UP001627154"/>
    </source>
</evidence>
<name>A0ABD2W9D8_9HYME</name>
<organism evidence="7 8">
    <name type="scientific">Trichogramma kaykai</name>
    <dbReference type="NCBI Taxonomy" id="54128"/>
    <lineage>
        <taxon>Eukaryota</taxon>
        <taxon>Metazoa</taxon>
        <taxon>Ecdysozoa</taxon>
        <taxon>Arthropoda</taxon>
        <taxon>Hexapoda</taxon>
        <taxon>Insecta</taxon>
        <taxon>Pterygota</taxon>
        <taxon>Neoptera</taxon>
        <taxon>Endopterygota</taxon>
        <taxon>Hymenoptera</taxon>
        <taxon>Apocrita</taxon>
        <taxon>Proctotrupomorpha</taxon>
        <taxon>Chalcidoidea</taxon>
        <taxon>Trichogrammatidae</taxon>
        <taxon>Trichogramma</taxon>
    </lineage>
</organism>
<feature type="region of interest" description="Disordered" evidence="6">
    <location>
        <begin position="211"/>
        <end position="250"/>
    </location>
</feature>